<dbReference type="EMBL" id="ANAH02000011">
    <property type="protein sequence ID" value="EPX61005.1"/>
    <property type="molecule type" value="Genomic_DNA"/>
</dbReference>
<feature type="transmembrane region" description="Helical" evidence="9">
    <location>
        <begin position="121"/>
        <end position="140"/>
    </location>
</feature>
<evidence type="ECO:0000256" key="7">
    <source>
        <dbReference type="ARBA" id="ARBA00022840"/>
    </source>
</evidence>
<dbReference type="Proteomes" id="UP000011682">
    <property type="component" value="Unassembled WGS sequence"/>
</dbReference>
<dbReference type="EC" id="2.7.13.3" evidence="2"/>
<keyword evidence="6 11" id="KW-0418">Kinase</keyword>
<dbReference type="Pfam" id="PF00512">
    <property type="entry name" value="HisKA"/>
    <property type="match status" value="1"/>
</dbReference>
<organism evidence="11 12">
    <name type="scientific">Cystobacter fuscus (strain ATCC 25194 / DSM 2262 / NBRC 100088 / M29)</name>
    <dbReference type="NCBI Taxonomy" id="1242864"/>
    <lineage>
        <taxon>Bacteria</taxon>
        <taxon>Pseudomonadati</taxon>
        <taxon>Myxococcota</taxon>
        <taxon>Myxococcia</taxon>
        <taxon>Myxococcales</taxon>
        <taxon>Cystobacterineae</taxon>
        <taxon>Archangiaceae</taxon>
        <taxon>Cystobacter</taxon>
    </lineage>
</organism>
<dbReference type="CDD" id="cd00082">
    <property type="entry name" value="HisKA"/>
    <property type="match status" value="1"/>
</dbReference>
<evidence type="ECO:0000256" key="6">
    <source>
        <dbReference type="ARBA" id="ARBA00022777"/>
    </source>
</evidence>
<dbReference type="InterPro" id="IPR005467">
    <property type="entry name" value="His_kinase_dom"/>
</dbReference>
<dbReference type="OrthoDB" id="5525548at2"/>
<evidence type="ECO:0000256" key="1">
    <source>
        <dbReference type="ARBA" id="ARBA00000085"/>
    </source>
</evidence>
<evidence type="ECO:0000256" key="5">
    <source>
        <dbReference type="ARBA" id="ARBA00022741"/>
    </source>
</evidence>
<dbReference type="Gene3D" id="3.30.565.10">
    <property type="entry name" value="Histidine kinase-like ATPase, C-terminal domain"/>
    <property type="match status" value="1"/>
</dbReference>
<feature type="transmembrane region" description="Helical" evidence="9">
    <location>
        <begin position="19"/>
        <end position="38"/>
    </location>
</feature>
<dbReference type="SUPFAM" id="SSF55874">
    <property type="entry name" value="ATPase domain of HSP90 chaperone/DNA topoisomerase II/histidine kinase"/>
    <property type="match status" value="1"/>
</dbReference>
<evidence type="ECO:0000256" key="9">
    <source>
        <dbReference type="SAM" id="Phobius"/>
    </source>
</evidence>
<dbReference type="Pfam" id="PF02518">
    <property type="entry name" value="HATPase_c"/>
    <property type="match status" value="1"/>
</dbReference>
<evidence type="ECO:0000256" key="2">
    <source>
        <dbReference type="ARBA" id="ARBA00012438"/>
    </source>
</evidence>
<keyword evidence="8" id="KW-0902">Two-component regulatory system</keyword>
<comment type="caution">
    <text evidence="11">The sequence shown here is derived from an EMBL/GenBank/DDBJ whole genome shotgun (WGS) entry which is preliminary data.</text>
</comment>
<dbReference type="InterPro" id="IPR003594">
    <property type="entry name" value="HATPase_dom"/>
</dbReference>
<accession>S9P9B5</accession>
<keyword evidence="5" id="KW-0547">Nucleotide-binding</keyword>
<dbReference type="PRINTS" id="PR00344">
    <property type="entry name" value="BCTRLSENSOR"/>
</dbReference>
<keyword evidence="4" id="KW-0808">Transferase</keyword>
<gene>
    <name evidence="11" type="ORF">D187_001657</name>
</gene>
<keyword evidence="9" id="KW-0472">Membrane</keyword>
<feature type="domain" description="Histidine kinase" evidence="10">
    <location>
        <begin position="216"/>
        <end position="437"/>
    </location>
</feature>
<proteinExistence type="predicted"/>
<dbReference type="PANTHER" id="PTHR43065">
    <property type="entry name" value="SENSOR HISTIDINE KINASE"/>
    <property type="match status" value="1"/>
</dbReference>
<dbReference type="SMART" id="SM00387">
    <property type="entry name" value="HATPase_c"/>
    <property type="match status" value="1"/>
</dbReference>
<dbReference type="AlphaFoldDB" id="S9P9B5"/>
<evidence type="ECO:0000313" key="12">
    <source>
        <dbReference type="Proteomes" id="UP000011682"/>
    </source>
</evidence>
<name>S9P9B5_CYSF2</name>
<dbReference type="SMART" id="SM00388">
    <property type="entry name" value="HisKA"/>
    <property type="match status" value="1"/>
</dbReference>
<dbReference type="PANTHER" id="PTHR43065:SF10">
    <property type="entry name" value="PEROXIDE STRESS-ACTIVATED HISTIDINE KINASE MAK3"/>
    <property type="match status" value="1"/>
</dbReference>
<dbReference type="InterPro" id="IPR003661">
    <property type="entry name" value="HisK_dim/P_dom"/>
</dbReference>
<feature type="transmembrane region" description="Helical" evidence="9">
    <location>
        <begin position="74"/>
        <end position="92"/>
    </location>
</feature>
<keyword evidence="12" id="KW-1185">Reference proteome</keyword>
<comment type="catalytic activity">
    <reaction evidence="1">
        <text>ATP + protein L-histidine = ADP + protein N-phospho-L-histidine.</text>
        <dbReference type="EC" id="2.7.13.3"/>
    </reaction>
</comment>
<keyword evidence="3" id="KW-0597">Phosphoprotein</keyword>
<evidence type="ECO:0000256" key="4">
    <source>
        <dbReference type="ARBA" id="ARBA00022679"/>
    </source>
</evidence>
<feature type="transmembrane region" description="Helical" evidence="9">
    <location>
        <begin position="146"/>
        <end position="166"/>
    </location>
</feature>
<dbReference type="GO" id="GO:0005524">
    <property type="term" value="F:ATP binding"/>
    <property type="evidence" value="ECO:0007669"/>
    <property type="project" value="UniProtKB-KW"/>
</dbReference>
<feature type="transmembrane region" description="Helical" evidence="9">
    <location>
        <begin position="44"/>
        <end position="62"/>
    </location>
</feature>
<dbReference type="SUPFAM" id="SSF47384">
    <property type="entry name" value="Homodimeric domain of signal transducing histidine kinase"/>
    <property type="match status" value="1"/>
</dbReference>
<dbReference type="Gene3D" id="1.10.287.130">
    <property type="match status" value="1"/>
</dbReference>
<sequence>MGPDLSDTKAMREVQRKSYFNGAACLVGALLVHCAVTWSLSPALVGSLLFFILVYVGLGLALERGWFEPEQLGVPSGLVGLLCATTLVHFSGGPLSPYFHVFGALPFMLALFTPGSQLPTLVSGGAALLAVLLVGVLAQVPPSTLVLQAFSSLALLWLALFGTRVYRRMIAAQQESHQSRLQVLEQLAESERLRGRAERERAEVERLVLMGQLAAGVAHEVNNPLAFVKANLSFLRGEANHGGIPRMEPWELCELLEETLQGVVRIQQIVTDLRGFSRSGQLGEAEEGVLEEALHEARRLASVRLGREGEVALEIEPELSAVRLSQRHMVQVMVNLLLNAADAVEAAHPPRHAHITVSARREGQAVCLRVEDNGPGIPPEVLPHIFDAFFTTKPPGRGTGLGLALCSEYVSRAGGTLHAENRPEGGARFVMRLPLVAQPPPGPS</sequence>
<evidence type="ECO:0000256" key="8">
    <source>
        <dbReference type="ARBA" id="ARBA00023012"/>
    </source>
</evidence>
<evidence type="ECO:0000259" key="10">
    <source>
        <dbReference type="PROSITE" id="PS50109"/>
    </source>
</evidence>
<reference evidence="11" key="1">
    <citation type="submission" date="2013-05" db="EMBL/GenBank/DDBJ databases">
        <title>Genome assembly of Cystobacter fuscus DSM 2262.</title>
        <authorList>
            <person name="Sharma G."/>
            <person name="Khatri I."/>
            <person name="Kaur C."/>
            <person name="Mayilraj S."/>
            <person name="Subramanian S."/>
        </authorList>
    </citation>
    <scope>NUCLEOTIDE SEQUENCE [LARGE SCALE GENOMIC DNA]</scope>
    <source>
        <strain evidence="11">DSM 2262</strain>
    </source>
</reference>
<dbReference type="InterPro" id="IPR036890">
    <property type="entry name" value="HATPase_C_sf"/>
</dbReference>
<dbReference type="eggNOG" id="COG4191">
    <property type="taxonomic scope" value="Bacteria"/>
</dbReference>
<dbReference type="CDD" id="cd00075">
    <property type="entry name" value="HATPase"/>
    <property type="match status" value="1"/>
</dbReference>
<keyword evidence="9" id="KW-1133">Transmembrane helix</keyword>
<evidence type="ECO:0000256" key="3">
    <source>
        <dbReference type="ARBA" id="ARBA00022553"/>
    </source>
</evidence>
<evidence type="ECO:0000313" key="11">
    <source>
        <dbReference type="EMBL" id="EPX61005.1"/>
    </source>
</evidence>
<protein>
    <recommendedName>
        <fullName evidence="2">histidine kinase</fullName>
        <ecNumber evidence="2">2.7.13.3</ecNumber>
    </recommendedName>
</protein>
<dbReference type="RefSeq" id="WP_002622799.1">
    <property type="nucleotide sequence ID" value="NZ_ANAH02000011.1"/>
</dbReference>
<dbReference type="GO" id="GO:0000155">
    <property type="term" value="F:phosphorelay sensor kinase activity"/>
    <property type="evidence" value="ECO:0007669"/>
    <property type="project" value="InterPro"/>
</dbReference>
<dbReference type="InterPro" id="IPR036097">
    <property type="entry name" value="HisK_dim/P_sf"/>
</dbReference>
<dbReference type="PROSITE" id="PS50109">
    <property type="entry name" value="HIS_KIN"/>
    <property type="match status" value="1"/>
</dbReference>
<keyword evidence="9" id="KW-0812">Transmembrane</keyword>
<keyword evidence="7" id="KW-0067">ATP-binding</keyword>
<dbReference type="InterPro" id="IPR004358">
    <property type="entry name" value="Sig_transdc_His_kin-like_C"/>
</dbReference>